<gene>
    <name evidence="5" type="ORF">D9756_004479</name>
</gene>
<keyword evidence="1" id="KW-0677">Repeat</keyword>
<dbReference type="Pfam" id="PF24883">
    <property type="entry name" value="NPHP3_N"/>
    <property type="match status" value="1"/>
</dbReference>
<keyword evidence="3" id="KW-0732">Signal</keyword>
<dbReference type="Proteomes" id="UP000559027">
    <property type="component" value="Unassembled WGS sequence"/>
</dbReference>
<evidence type="ECO:0000313" key="6">
    <source>
        <dbReference type="Proteomes" id="UP000559027"/>
    </source>
</evidence>
<feature type="compositionally biased region" description="Acidic residues" evidence="2">
    <location>
        <begin position="579"/>
        <end position="592"/>
    </location>
</feature>
<dbReference type="InterPro" id="IPR056884">
    <property type="entry name" value="NPHP3-like_N"/>
</dbReference>
<evidence type="ECO:0000256" key="3">
    <source>
        <dbReference type="SAM" id="SignalP"/>
    </source>
</evidence>
<dbReference type="EMBL" id="JAACJO010000003">
    <property type="protein sequence ID" value="KAF5360712.1"/>
    <property type="molecule type" value="Genomic_DNA"/>
</dbReference>
<feature type="region of interest" description="Disordered" evidence="2">
    <location>
        <begin position="579"/>
        <end position="653"/>
    </location>
</feature>
<dbReference type="PANTHER" id="PTHR10039:SF5">
    <property type="entry name" value="NACHT DOMAIN-CONTAINING PROTEIN"/>
    <property type="match status" value="1"/>
</dbReference>
<dbReference type="AlphaFoldDB" id="A0A8H5LKN0"/>
<proteinExistence type="predicted"/>
<name>A0A8H5LKN0_9AGAR</name>
<feature type="chain" id="PRO_5034721312" description="Nephrocystin 3-like N-terminal domain-containing protein" evidence="3">
    <location>
        <begin position="17"/>
        <end position="653"/>
    </location>
</feature>
<dbReference type="OrthoDB" id="4760524at2759"/>
<feature type="domain" description="Nephrocystin 3-like N-terminal" evidence="4">
    <location>
        <begin position="82"/>
        <end position="243"/>
    </location>
</feature>
<feature type="signal peptide" evidence="3">
    <location>
        <begin position="1"/>
        <end position="16"/>
    </location>
</feature>
<protein>
    <recommendedName>
        <fullName evidence="4">Nephrocystin 3-like N-terminal domain-containing protein</fullName>
    </recommendedName>
</protein>
<feature type="compositionally biased region" description="Basic and acidic residues" evidence="2">
    <location>
        <begin position="603"/>
        <end position="640"/>
    </location>
</feature>
<evidence type="ECO:0000256" key="2">
    <source>
        <dbReference type="SAM" id="MobiDB-lite"/>
    </source>
</evidence>
<comment type="caution">
    <text evidence="5">The sequence shown here is derived from an EMBL/GenBank/DDBJ whole genome shotgun (WGS) entry which is preliminary data.</text>
</comment>
<evidence type="ECO:0000256" key="1">
    <source>
        <dbReference type="ARBA" id="ARBA00022737"/>
    </source>
</evidence>
<reference evidence="5 6" key="1">
    <citation type="journal article" date="2020" name="ISME J.">
        <title>Uncovering the hidden diversity of litter-decomposition mechanisms in mushroom-forming fungi.</title>
        <authorList>
            <person name="Floudas D."/>
            <person name="Bentzer J."/>
            <person name="Ahren D."/>
            <person name="Johansson T."/>
            <person name="Persson P."/>
            <person name="Tunlid A."/>
        </authorList>
    </citation>
    <scope>NUCLEOTIDE SEQUENCE [LARGE SCALE GENOMIC DNA]</scope>
    <source>
        <strain evidence="5 6">CBS 146.42</strain>
    </source>
</reference>
<evidence type="ECO:0000259" key="4">
    <source>
        <dbReference type="Pfam" id="PF24883"/>
    </source>
</evidence>
<sequence length="653" mass="73238">MMQLFVLSSILHPSNAISVLPGAHDVIINGGQIIAQNYNQSGIDILYEASTPEASVDAEERVGDYALSCYEGTHVQYIKDITTWATANNEHDSIPPLYWMKGPAAVGKSAMAQTCAERLQASGHLAAAFFFSVNGRRKDHTRFFPTLAHQLLTTLPDYCDIVNHKVSVDRSLVKKTMSSQFRSLIVEPLQELRELGKDMQRRAIFIDGLDECQSTSAQMEIIKIITSSIQAGSTPFCWAVFSREEPHIISTFASFTKTTCCHSVLLPISCKADGEIELYLCGGFENILRRRNLLHLSSSWPTAKQIQMFVDAAVEYQEYPPPTFDETINLKHSFFDHNLSPTSKSSLLRTLSGVHGTLAFHHKSFYDFLHNPACSSSFCVTTLAMHQNLFDRLIQQHHHYALSFVIQGTKLVSRPGMTSSSASLSWPQGTFRTFMYDLPPSSLQKLAELDYRKFLFASIVVDGIGVFSGRRIFCLGGAGVDSVNEHTEFSRLKDYREFDRDTFLAMVDKLETSILHTISRQNQSSTKSGLYKLGHRDKSVIWFWEFDTEEQYFHQFRTVNYEEAMAFYKVEKFTLWDGDEDEDSSGAEDEDSSSVGDEGGSIVEERGEPGHAHGDESGHEANEEQKKEKIDNDDGQKDTEIPSGMDSSAEPTS</sequence>
<evidence type="ECO:0000313" key="5">
    <source>
        <dbReference type="EMBL" id="KAF5360712.1"/>
    </source>
</evidence>
<accession>A0A8H5LKN0</accession>
<feature type="compositionally biased region" description="Low complexity" evidence="2">
    <location>
        <begin position="593"/>
        <end position="602"/>
    </location>
</feature>
<organism evidence="5 6">
    <name type="scientific">Leucocoprinus leucothites</name>
    <dbReference type="NCBI Taxonomy" id="201217"/>
    <lineage>
        <taxon>Eukaryota</taxon>
        <taxon>Fungi</taxon>
        <taxon>Dikarya</taxon>
        <taxon>Basidiomycota</taxon>
        <taxon>Agaricomycotina</taxon>
        <taxon>Agaricomycetes</taxon>
        <taxon>Agaricomycetidae</taxon>
        <taxon>Agaricales</taxon>
        <taxon>Agaricineae</taxon>
        <taxon>Agaricaceae</taxon>
        <taxon>Leucocoprinus</taxon>
    </lineage>
</organism>
<dbReference type="Gene3D" id="3.40.50.300">
    <property type="entry name" value="P-loop containing nucleotide triphosphate hydrolases"/>
    <property type="match status" value="1"/>
</dbReference>
<keyword evidence="6" id="KW-1185">Reference proteome</keyword>
<dbReference type="PANTHER" id="PTHR10039">
    <property type="entry name" value="AMELOGENIN"/>
    <property type="match status" value="1"/>
</dbReference>
<dbReference type="InterPro" id="IPR027417">
    <property type="entry name" value="P-loop_NTPase"/>
</dbReference>